<keyword evidence="3" id="KW-0341">Growth regulation</keyword>
<evidence type="ECO:0000313" key="4">
    <source>
        <dbReference type="Proteomes" id="UP000827889"/>
    </source>
</evidence>
<reference evidence="4" key="1">
    <citation type="submission" date="2025-05" db="UniProtKB">
        <authorList>
            <consortium name="RefSeq"/>
        </authorList>
    </citation>
    <scope>NUCLEOTIDE SEQUENCE [LARGE SCALE GENOMIC DNA]</scope>
</reference>
<reference evidence="5" key="2">
    <citation type="submission" date="2025-08" db="UniProtKB">
        <authorList>
            <consortium name="RefSeq"/>
        </authorList>
    </citation>
    <scope>IDENTIFICATION</scope>
    <source>
        <tissue evidence="5">Leaf</tissue>
    </source>
</reference>
<dbReference type="KEGG" id="rarg:115752709"/>
<evidence type="ECO:0000256" key="2">
    <source>
        <dbReference type="ARBA" id="ARBA00022473"/>
    </source>
</evidence>
<dbReference type="Pfam" id="PF02519">
    <property type="entry name" value="Auxin_inducible"/>
    <property type="match status" value="1"/>
</dbReference>
<keyword evidence="2" id="KW-0217">Developmental protein</keyword>
<dbReference type="RefSeq" id="XP_030546870.2">
    <property type="nucleotide sequence ID" value="XM_030691010.2"/>
</dbReference>
<gene>
    <name evidence="5" type="primary">LOC115752709</name>
</gene>
<organism evidence="4 5">
    <name type="scientific">Rhodamnia argentea</name>
    <dbReference type="NCBI Taxonomy" id="178133"/>
    <lineage>
        <taxon>Eukaryota</taxon>
        <taxon>Viridiplantae</taxon>
        <taxon>Streptophyta</taxon>
        <taxon>Embryophyta</taxon>
        <taxon>Tracheophyta</taxon>
        <taxon>Spermatophyta</taxon>
        <taxon>Magnoliopsida</taxon>
        <taxon>eudicotyledons</taxon>
        <taxon>Gunneridae</taxon>
        <taxon>Pentapetalae</taxon>
        <taxon>rosids</taxon>
        <taxon>malvids</taxon>
        <taxon>Myrtales</taxon>
        <taxon>Myrtaceae</taxon>
        <taxon>Myrtoideae</taxon>
        <taxon>Myrteae</taxon>
        <taxon>Australasian group</taxon>
        <taxon>Rhodamnia</taxon>
    </lineage>
</organism>
<keyword evidence="4" id="KW-1185">Reference proteome</keyword>
<evidence type="ECO:0000256" key="3">
    <source>
        <dbReference type="ARBA" id="ARBA00022604"/>
    </source>
</evidence>
<evidence type="ECO:0000313" key="5">
    <source>
        <dbReference type="RefSeq" id="XP_030546870.2"/>
    </source>
</evidence>
<dbReference type="GO" id="GO:0009733">
    <property type="term" value="P:response to auxin"/>
    <property type="evidence" value="ECO:0007669"/>
    <property type="project" value="InterPro"/>
</dbReference>
<name>A0A8B8QII4_9MYRT</name>
<dbReference type="PANTHER" id="PTHR31374">
    <property type="entry name" value="AUXIN-INDUCED PROTEIN-LIKE-RELATED"/>
    <property type="match status" value="1"/>
</dbReference>
<dbReference type="Proteomes" id="UP000827889">
    <property type="component" value="Chromosome 2"/>
</dbReference>
<proteinExistence type="inferred from homology"/>
<dbReference type="GeneID" id="115752709"/>
<dbReference type="InterPro" id="IPR003676">
    <property type="entry name" value="SAUR_fam"/>
</dbReference>
<protein>
    <submittedName>
        <fullName evidence="5">Auxin-responsive protein SAUR36-like</fullName>
    </submittedName>
</protein>
<dbReference type="PANTHER" id="PTHR31374:SF139">
    <property type="entry name" value="OS02G0143300 PROTEIN"/>
    <property type="match status" value="1"/>
</dbReference>
<dbReference type="AlphaFoldDB" id="A0A8B8QII4"/>
<comment type="similarity">
    <text evidence="1">Belongs to the ARG7 family.</text>
</comment>
<sequence length="151" mass="17448">MAIFDRMKNQRVGVWPRKMLKQWLLSHPQQNRCRQPPPHASRKSLGDNLTESLLAIEFWDDRRPPGRVPKGYLAVYVGPKLRRFVIPASYLSVPEFRTLMEQVAEEVGFEQEGGLQIPCCEEEDFEGILARCVRSNQMTSKPKKHTSKNLV</sequence>
<accession>A0A8B8QII4</accession>
<evidence type="ECO:0000256" key="1">
    <source>
        <dbReference type="ARBA" id="ARBA00006974"/>
    </source>
</evidence>